<name>A0A445MJ96_ENSVE</name>
<dbReference type="EMBL" id="KV876181">
    <property type="protein sequence ID" value="RZR74278.1"/>
    <property type="molecule type" value="Genomic_DNA"/>
</dbReference>
<protein>
    <submittedName>
        <fullName evidence="1">Uncharacterized protein</fullName>
    </submittedName>
</protein>
<accession>A0A445MJ96</accession>
<gene>
    <name evidence="1" type="ORF">BHM03_00034663</name>
</gene>
<dbReference type="AlphaFoldDB" id="A0A445MJ96"/>
<dbReference type="Proteomes" id="UP000290560">
    <property type="component" value="Unassembled WGS sequence"/>
</dbReference>
<proteinExistence type="predicted"/>
<sequence length="135" mass="14349">MRGAMKLQPDDGPRSSLSIGLGFRRCSGISPEFARRFAEGIGKLARNMSGDCRKKNIGLTSRMSEVVGLAGVLSAVDPPRTGGWLTSVGRWKPRDLSQKAAVTMEEEEGISGVGCGCGATSWLQVALIAARVRLQ</sequence>
<organism evidence="1">
    <name type="scientific">Ensete ventricosum</name>
    <name type="common">Abyssinian banana</name>
    <name type="synonym">Musa ensete</name>
    <dbReference type="NCBI Taxonomy" id="4639"/>
    <lineage>
        <taxon>Eukaryota</taxon>
        <taxon>Viridiplantae</taxon>
        <taxon>Streptophyta</taxon>
        <taxon>Embryophyta</taxon>
        <taxon>Tracheophyta</taxon>
        <taxon>Spermatophyta</taxon>
        <taxon>Magnoliopsida</taxon>
        <taxon>Liliopsida</taxon>
        <taxon>Zingiberales</taxon>
        <taxon>Musaceae</taxon>
        <taxon>Ensete</taxon>
    </lineage>
</organism>
<evidence type="ECO:0000313" key="1">
    <source>
        <dbReference type="EMBL" id="RZR74278.1"/>
    </source>
</evidence>
<reference evidence="1" key="1">
    <citation type="journal article" date="2018" name="Data Brief">
        <title>Genome sequence data from 17 accessions of Ensete ventricosum, a staple food crop for millions in Ethiopia.</title>
        <authorList>
            <person name="Yemataw Z."/>
            <person name="Muzemil S."/>
            <person name="Ambachew D."/>
            <person name="Tripathi L."/>
            <person name="Tesfaye K."/>
            <person name="Chala A."/>
            <person name="Farbos A."/>
            <person name="O'Neill P."/>
            <person name="Moore K."/>
            <person name="Grant M."/>
            <person name="Studholme D.J."/>
        </authorList>
    </citation>
    <scope>NUCLEOTIDE SEQUENCE [LARGE SCALE GENOMIC DNA]</scope>
    <source>
        <tissue evidence="1">Leaf</tissue>
    </source>
</reference>